<feature type="transmembrane region" description="Helical" evidence="1">
    <location>
        <begin position="36"/>
        <end position="57"/>
    </location>
</feature>
<protein>
    <submittedName>
        <fullName evidence="2">Uncharacterized protein</fullName>
    </submittedName>
</protein>
<feature type="transmembrane region" description="Helical" evidence="1">
    <location>
        <begin position="6"/>
        <end position="24"/>
    </location>
</feature>
<evidence type="ECO:0000256" key="1">
    <source>
        <dbReference type="SAM" id="Phobius"/>
    </source>
</evidence>
<dbReference type="AlphaFoldDB" id="A0A1M5NPQ4"/>
<evidence type="ECO:0000313" key="2">
    <source>
        <dbReference type="EMBL" id="SHG91169.1"/>
    </source>
</evidence>
<organism evidence="2 3">
    <name type="scientific">Ferrimonas marina</name>
    <dbReference type="NCBI Taxonomy" id="299255"/>
    <lineage>
        <taxon>Bacteria</taxon>
        <taxon>Pseudomonadati</taxon>
        <taxon>Pseudomonadota</taxon>
        <taxon>Gammaproteobacteria</taxon>
        <taxon>Alteromonadales</taxon>
        <taxon>Ferrimonadaceae</taxon>
        <taxon>Ferrimonas</taxon>
    </lineage>
</organism>
<dbReference type="Proteomes" id="UP000184268">
    <property type="component" value="Unassembled WGS sequence"/>
</dbReference>
<keyword evidence="1" id="KW-0472">Membrane</keyword>
<keyword evidence="3" id="KW-1185">Reference proteome</keyword>
<keyword evidence="1" id="KW-1133">Transmembrane helix</keyword>
<name>A0A1M5NPQ4_9GAMM</name>
<sequence length="114" mass="12663">MPNYLLIAVLAVIVYMPLRITYMVMRSYSLDSKQSVVAIAISWLIPVVGPLLIQSILKVELYRKASDSDSLWGQIWDRLFFAYVVEQHVNVVGASRADEARAVSDFSEGGGGEP</sequence>
<evidence type="ECO:0000313" key="3">
    <source>
        <dbReference type="Proteomes" id="UP000184268"/>
    </source>
</evidence>
<keyword evidence="1" id="KW-0812">Transmembrane</keyword>
<gene>
    <name evidence="2" type="ORF">SAMN02745129_1126</name>
</gene>
<dbReference type="EMBL" id="FQXG01000001">
    <property type="protein sequence ID" value="SHG91169.1"/>
    <property type="molecule type" value="Genomic_DNA"/>
</dbReference>
<dbReference type="RefSeq" id="WP_067658234.1">
    <property type="nucleotide sequence ID" value="NZ_FQXG01000001.1"/>
</dbReference>
<reference evidence="2 3" key="1">
    <citation type="submission" date="2016-11" db="EMBL/GenBank/DDBJ databases">
        <authorList>
            <person name="Jaros S."/>
            <person name="Januszkiewicz K."/>
            <person name="Wedrychowicz H."/>
        </authorList>
    </citation>
    <scope>NUCLEOTIDE SEQUENCE [LARGE SCALE GENOMIC DNA]</scope>
    <source>
        <strain evidence="2 3">DSM 16917</strain>
    </source>
</reference>
<accession>A0A1M5NPQ4</accession>
<proteinExistence type="predicted"/>